<reference evidence="2 3" key="1">
    <citation type="submission" date="2023-01" db="EMBL/GenBank/DDBJ databases">
        <title>Analysis of 21 Apiospora genomes using comparative genomics revels a genus with tremendous synthesis potential of carbohydrate active enzymes and secondary metabolites.</title>
        <authorList>
            <person name="Sorensen T."/>
        </authorList>
    </citation>
    <scope>NUCLEOTIDE SEQUENCE [LARGE SCALE GENOMIC DNA]</scope>
    <source>
        <strain evidence="2 3">CBS 135458</strain>
    </source>
</reference>
<dbReference type="Proteomes" id="UP001480595">
    <property type="component" value="Unassembled WGS sequence"/>
</dbReference>
<sequence length="101" mass="10442">MQFFSYAAILALSSIAVSATSINIFSGTACADDDFIKNFSASAGCHKLQSGVKAFDVRTLSGKCTVTVYSDASCSDNAKGAGVDKCVSRSAGWKSYSVDGC</sequence>
<evidence type="ECO:0000313" key="2">
    <source>
        <dbReference type="EMBL" id="KAK8076024.1"/>
    </source>
</evidence>
<dbReference type="EMBL" id="JAQQWL010000004">
    <property type="protein sequence ID" value="KAK8076024.1"/>
    <property type="molecule type" value="Genomic_DNA"/>
</dbReference>
<gene>
    <name evidence="2" type="ORF">PG994_003296</name>
</gene>
<accession>A0ABR1W1I0</accession>
<proteinExistence type="predicted"/>
<evidence type="ECO:0000313" key="3">
    <source>
        <dbReference type="Proteomes" id="UP001480595"/>
    </source>
</evidence>
<feature type="chain" id="PRO_5045515758" evidence="1">
    <location>
        <begin position="20"/>
        <end position="101"/>
    </location>
</feature>
<comment type="caution">
    <text evidence="2">The sequence shown here is derived from an EMBL/GenBank/DDBJ whole genome shotgun (WGS) entry which is preliminary data.</text>
</comment>
<protein>
    <submittedName>
        <fullName evidence="2">Uncharacterized protein</fullName>
    </submittedName>
</protein>
<organism evidence="2 3">
    <name type="scientific">Apiospora phragmitis</name>
    <dbReference type="NCBI Taxonomy" id="2905665"/>
    <lineage>
        <taxon>Eukaryota</taxon>
        <taxon>Fungi</taxon>
        <taxon>Dikarya</taxon>
        <taxon>Ascomycota</taxon>
        <taxon>Pezizomycotina</taxon>
        <taxon>Sordariomycetes</taxon>
        <taxon>Xylariomycetidae</taxon>
        <taxon>Amphisphaeriales</taxon>
        <taxon>Apiosporaceae</taxon>
        <taxon>Apiospora</taxon>
    </lineage>
</organism>
<dbReference type="RefSeq" id="XP_066718983.1">
    <property type="nucleotide sequence ID" value="XM_066854705.1"/>
</dbReference>
<keyword evidence="3" id="KW-1185">Reference proteome</keyword>
<name>A0ABR1W1I0_9PEZI</name>
<keyword evidence="1" id="KW-0732">Signal</keyword>
<feature type="signal peptide" evidence="1">
    <location>
        <begin position="1"/>
        <end position="19"/>
    </location>
</feature>
<dbReference type="GeneID" id="92087768"/>
<evidence type="ECO:0000256" key="1">
    <source>
        <dbReference type="SAM" id="SignalP"/>
    </source>
</evidence>